<feature type="chain" id="PRO_5039662880" description="Septum formation-related domain-containing protein" evidence="2">
    <location>
        <begin position="22"/>
        <end position="302"/>
    </location>
</feature>
<dbReference type="AlphaFoldDB" id="A0A563E2D4"/>
<evidence type="ECO:0000313" key="5">
    <source>
        <dbReference type="Proteomes" id="UP000320244"/>
    </source>
</evidence>
<name>A0A563E2D4_9MICO</name>
<reference evidence="4 5" key="2">
    <citation type="submission" date="2019-08" db="EMBL/GenBank/DDBJ databases">
        <title>Jejuicoccus antrihumi gen. nov., sp. nov., a new member of the family Dermacoccaceae isolated from a cave.</title>
        <authorList>
            <person name="Schumann P."/>
            <person name="Kim I.S."/>
        </authorList>
    </citation>
    <scope>NUCLEOTIDE SEQUENCE [LARGE SCALE GENOMIC DNA]</scope>
    <source>
        <strain evidence="4 5">C5-26</strain>
    </source>
</reference>
<reference evidence="4 5" key="1">
    <citation type="submission" date="2019-05" db="EMBL/GenBank/DDBJ databases">
        <authorList>
            <person name="Lee S.D."/>
        </authorList>
    </citation>
    <scope>NUCLEOTIDE SEQUENCE [LARGE SCALE GENOMIC DNA]</scope>
    <source>
        <strain evidence="4 5">C5-26</strain>
    </source>
</reference>
<feature type="region of interest" description="Disordered" evidence="1">
    <location>
        <begin position="30"/>
        <end position="68"/>
    </location>
</feature>
<feature type="domain" description="Septum formation-related" evidence="3">
    <location>
        <begin position="72"/>
        <end position="277"/>
    </location>
</feature>
<keyword evidence="2" id="KW-0732">Signal</keyword>
<gene>
    <name evidence="4" type="ORF">FGL98_10130</name>
</gene>
<dbReference type="InterPro" id="IPR026004">
    <property type="entry name" value="Septum_form"/>
</dbReference>
<dbReference type="PROSITE" id="PS51257">
    <property type="entry name" value="PROKAR_LIPOPROTEIN"/>
    <property type="match status" value="1"/>
</dbReference>
<feature type="compositionally biased region" description="Low complexity" evidence="1">
    <location>
        <begin position="32"/>
        <end position="67"/>
    </location>
</feature>
<comment type="caution">
    <text evidence="4">The sequence shown here is derived from an EMBL/GenBank/DDBJ whole genome shotgun (WGS) entry which is preliminary data.</text>
</comment>
<keyword evidence="5" id="KW-1185">Reference proteome</keyword>
<evidence type="ECO:0000313" key="4">
    <source>
        <dbReference type="EMBL" id="TWP36555.1"/>
    </source>
</evidence>
<dbReference type="Proteomes" id="UP000320244">
    <property type="component" value="Unassembled WGS sequence"/>
</dbReference>
<dbReference type="EMBL" id="VCQV01000011">
    <property type="protein sequence ID" value="TWP36555.1"/>
    <property type="molecule type" value="Genomic_DNA"/>
</dbReference>
<feature type="signal peptide" evidence="2">
    <location>
        <begin position="1"/>
        <end position="21"/>
    </location>
</feature>
<accession>A0A563E2D4</accession>
<dbReference type="Pfam" id="PF13845">
    <property type="entry name" value="Septum_form"/>
    <property type="match status" value="1"/>
</dbReference>
<sequence length="302" mass="30935">MMKSKTVLTVGTSLASLLLVAGCGSGGGPTVGAASGPSAQPSSGGAPGSPSASSTSPSSSPSPTSTAVSFKAGQCLNDQPSWTDVPCDGPHFYEVASVVKDSKYAGDLVKRAAYRSSVCDEKVGEYLDGPAYGSLLLGAPLPVAADPDNSRQIVCVASQQKADDSGVVARTSSLKGALRGNGFFAYRMCLDGKASSSANVKLVSCTGPHVSEATYGFIMGKWGDKFPGAASINQTSLNTCEAKDKAYVGGVTRDDISFAQNSSGQGPWDKGHRLTVCFVQVNSGTVTGTMRNLRHKSISSIR</sequence>
<evidence type="ECO:0000259" key="3">
    <source>
        <dbReference type="Pfam" id="PF13845"/>
    </source>
</evidence>
<protein>
    <recommendedName>
        <fullName evidence="3">Septum formation-related domain-containing protein</fullName>
    </recommendedName>
</protein>
<proteinExistence type="predicted"/>
<dbReference type="OrthoDB" id="3381205at2"/>
<organism evidence="4 5">
    <name type="scientific">Leekyejoonella antrihumi</name>
    <dbReference type="NCBI Taxonomy" id="1660198"/>
    <lineage>
        <taxon>Bacteria</taxon>
        <taxon>Bacillati</taxon>
        <taxon>Actinomycetota</taxon>
        <taxon>Actinomycetes</taxon>
        <taxon>Micrococcales</taxon>
        <taxon>Dermacoccaceae</taxon>
        <taxon>Leekyejoonella</taxon>
    </lineage>
</organism>
<evidence type="ECO:0000256" key="1">
    <source>
        <dbReference type="SAM" id="MobiDB-lite"/>
    </source>
</evidence>
<evidence type="ECO:0000256" key="2">
    <source>
        <dbReference type="SAM" id="SignalP"/>
    </source>
</evidence>